<keyword evidence="2" id="KW-1185">Reference proteome</keyword>
<dbReference type="EMBL" id="CP002130">
    <property type="protein sequence ID" value="AEI89228.1"/>
    <property type="molecule type" value="Genomic_DNA"/>
</dbReference>
<protein>
    <submittedName>
        <fullName evidence="1">Uncharacterized protein</fullName>
    </submittedName>
</protein>
<dbReference type="HOGENOM" id="CLU_3185882_0_0_5"/>
<accession>F7XX29</accession>
<reference evidence="1 2" key="1">
    <citation type="journal article" date="2011" name="Mol. Biol. Evol.">
        <title>Phylogenomic evidence for the presence of a flagellum and cbb3 oxidase in the free-living mitochondrial ancestor.</title>
        <authorList>
            <person name="Sassera D."/>
            <person name="Lo N."/>
            <person name="Epis S."/>
            <person name="D'Auria G."/>
            <person name="Montagna M."/>
            <person name="Comandatore F."/>
            <person name="Horner D."/>
            <person name="Pereto J."/>
            <person name="Luciano A.M."/>
            <person name="Franciosi F."/>
            <person name="Ferri E."/>
            <person name="Crotti E."/>
            <person name="Bazzocchi C."/>
            <person name="Daffonchio D."/>
            <person name="Sacchi L."/>
            <person name="Moya A."/>
            <person name="Latorre A."/>
            <person name="Bandi C."/>
        </authorList>
    </citation>
    <scope>NUCLEOTIDE SEQUENCE [LARGE SCALE GENOMIC DNA]</scope>
    <source>
        <strain evidence="1 2">IricVA</strain>
    </source>
</reference>
<dbReference type="AlphaFoldDB" id="F7XX29"/>
<proteinExistence type="predicted"/>
<dbReference type="KEGG" id="mmn:midi_00947"/>
<dbReference type="Proteomes" id="UP000006639">
    <property type="component" value="Chromosome"/>
</dbReference>
<gene>
    <name evidence="1" type="ordered locus">midi_00947</name>
</gene>
<evidence type="ECO:0000313" key="2">
    <source>
        <dbReference type="Proteomes" id="UP000006639"/>
    </source>
</evidence>
<organism evidence="1 2">
    <name type="scientific">Midichloria mitochondrii (strain IricVA)</name>
    <dbReference type="NCBI Taxonomy" id="696127"/>
    <lineage>
        <taxon>Bacteria</taxon>
        <taxon>Pseudomonadati</taxon>
        <taxon>Pseudomonadota</taxon>
        <taxon>Alphaproteobacteria</taxon>
        <taxon>Rickettsiales</taxon>
        <taxon>Candidatus Midichloriaceae</taxon>
        <taxon>Candidatus Midichloria</taxon>
    </lineage>
</organism>
<sequence>MPPRIFELDDDFGYEGSNLHDDNQTDIIEQDTFFYPRITENITIYE</sequence>
<evidence type="ECO:0000313" key="1">
    <source>
        <dbReference type="EMBL" id="AEI89228.1"/>
    </source>
</evidence>
<dbReference type="RefSeq" id="WP_013951426.1">
    <property type="nucleotide sequence ID" value="NC_015722.1"/>
</dbReference>
<name>F7XX29_MIDMI</name>